<protein>
    <submittedName>
        <fullName evidence="2">Putative eka-like protein</fullName>
    </submittedName>
</protein>
<dbReference type="AlphaFoldDB" id="A0A0B1PCM8"/>
<proteinExistence type="predicted"/>
<sequence length="210" mass="23315">MGVLKGRIVRIFLANPRYAEHIGRLHRHRVKVKISALPATYSKCRLVKGILKPVAPSDRLLPEKPQSRINSDIANSLLPQELADIIATRQRHEIAWHARLLISNEIEKEEVVAFKAYLRQAIANFAATDSPPSPARVLFNTRPNKGKGKGKGKGNEKSLAKKIVVATTRTVLSKTINPEMNNEVDLPNAPQTSDKTWAIVARKGIVIMTI</sequence>
<evidence type="ECO:0000313" key="2">
    <source>
        <dbReference type="EMBL" id="KHJ34691.1"/>
    </source>
</evidence>
<accession>A0A0B1PCM8</accession>
<keyword evidence="3" id="KW-1185">Reference proteome</keyword>
<comment type="caution">
    <text evidence="2">The sequence shown here is derived from an EMBL/GenBank/DDBJ whole genome shotgun (WGS) entry which is preliminary data.</text>
</comment>
<reference evidence="2 3" key="1">
    <citation type="journal article" date="2014" name="BMC Genomics">
        <title>Adaptive genomic structural variation in the grape powdery mildew pathogen, Erysiphe necator.</title>
        <authorList>
            <person name="Jones L."/>
            <person name="Riaz S."/>
            <person name="Morales-Cruz A."/>
            <person name="Amrine K.C."/>
            <person name="McGuire B."/>
            <person name="Gubler W.D."/>
            <person name="Walker M.A."/>
            <person name="Cantu D."/>
        </authorList>
    </citation>
    <scope>NUCLEOTIDE SEQUENCE [LARGE SCALE GENOMIC DNA]</scope>
    <source>
        <strain evidence="3">c</strain>
    </source>
</reference>
<organism evidence="2 3">
    <name type="scientific">Uncinula necator</name>
    <name type="common">Grape powdery mildew</name>
    <dbReference type="NCBI Taxonomy" id="52586"/>
    <lineage>
        <taxon>Eukaryota</taxon>
        <taxon>Fungi</taxon>
        <taxon>Dikarya</taxon>
        <taxon>Ascomycota</taxon>
        <taxon>Pezizomycotina</taxon>
        <taxon>Leotiomycetes</taxon>
        <taxon>Erysiphales</taxon>
        <taxon>Erysiphaceae</taxon>
        <taxon>Erysiphe</taxon>
    </lineage>
</organism>
<dbReference type="HOGENOM" id="CLU_018153_5_1_1"/>
<dbReference type="EMBL" id="JNVN01000743">
    <property type="protein sequence ID" value="KHJ34691.1"/>
    <property type="molecule type" value="Genomic_DNA"/>
</dbReference>
<evidence type="ECO:0000313" key="3">
    <source>
        <dbReference type="Proteomes" id="UP000030854"/>
    </source>
</evidence>
<gene>
    <name evidence="2" type="ORF">EV44_g2437</name>
</gene>
<dbReference type="Proteomes" id="UP000030854">
    <property type="component" value="Unassembled WGS sequence"/>
</dbReference>
<name>A0A0B1PCM8_UNCNE</name>
<evidence type="ECO:0000256" key="1">
    <source>
        <dbReference type="SAM" id="MobiDB-lite"/>
    </source>
</evidence>
<feature type="region of interest" description="Disordered" evidence="1">
    <location>
        <begin position="134"/>
        <end position="159"/>
    </location>
</feature>